<accession>A0A7H1QCJ7</accession>
<dbReference type="Gene3D" id="3.20.20.100">
    <property type="entry name" value="NADP-dependent oxidoreductase domain"/>
    <property type="match status" value="1"/>
</dbReference>
<dbReference type="KEGG" id="sgf:HEP81_07797"/>
<dbReference type="InterPro" id="IPR036812">
    <property type="entry name" value="NAD(P)_OxRdtase_dom_sf"/>
</dbReference>
<gene>
    <name evidence="1" type="ORF">HEP81_07797</name>
</gene>
<evidence type="ECO:0000313" key="1">
    <source>
        <dbReference type="EMBL" id="QNT98027.1"/>
    </source>
</evidence>
<name>A0A7H1QCJ7_9ACTN</name>
<dbReference type="EMBL" id="CP051006">
    <property type="protein sequence ID" value="QNT98027.1"/>
    <property type="molecule type" value="Genomic_DNA"/>
</dbReference>
<protein>
    <submittedName>
        <fullName evidence="1">Aldo/keto reductase</fullName>
    </submittedName>
</protein>
<sequence>MPIPGTRSPRRIQENTGAADLTLTDTEIEAIDEILPRGCFGARYTKGHVPVWI</sequence>
<organism evidence="1 2">
    <name type="scientific">Streptomyces griseofuscus</name>
    <dbReference type="NCBI Taxonomy" id="146922"/>
    <lineage>
        <taxon>Bacteria</taxon>
        <taxon>Bacillati</taxon>
        <taxon>Actinomycetota</taxon>
        <taxon>Actinomycetes</taxon>
        <taxon>Kitasatosporales</taxon>
        <taxon>Streptomycetaceae</taxon>
        <taxon>Streptomyces</taxon>
    </lineage>
</organism>
<dbReference type="Proteomes" id="UP000516422">
    <property type="component" value="Chromosome"/>
</dbReference>
<reference evidence="1 2" key="1">
    <citation type="submission" date="2020-04" db="EMBL/GenBank/DDBJ databases">
        <title>Characterization and engineering of Streptomyces griseofuscus DSM40191 as a potential heterologous host for expression of BGCs.</title>
        <authorList>
            <person name="Gren T."/>
            <person name="Whitford C.M."/>
            <person name="Mohite O.S."/>
            <person name="Joergensen T.S."/>
            <person name="Nielsen J.B."/>
            <person name="Lee S.Y."/>
            <person name="Weber T."/>
        </authorList>
    </citation>
    <scope>NUCLEOTIDE SEQUENCE [LARGE SCALE GENOMIC DNA]</scope>
    <source>
        <strain evidence="1 2">DSM 40191</strain>
    </source>
</reference>
<proteinExistence type="predicted"/>
<evidence type="ECO:0000313" key="2">
    <source>
        <dbReference type="Proteomes" id="UP000516422"/>
    </source>
</evidence>
<dbReference type="AlphaFoldDB" id="A0A7H1QCJ7"/>
<dbReference type="SUPFAM" id="SSF51430">
    <property type="entry name" value="NAD(P)-linked oxidoreductase"/>
    <property type="match status" value="1"/>
</dbReference>